<evidence type="ECO:0000259" key="12">
    <source>
        <dbReference type="Pfam" id="PF25140"/>
    </source>
</evidence>
<feature type="domain" description="GPI inositol-deacylase PGAP1-like alpha/beta" evidence="11">
    <location>
        <begin position="45"/>
        <end position="269"/>
    </location>
</feature>
<reference evidence="13 14" key="1">
    <citation type="submission" date="2014-09" db="EMBL/GenBank/DDBJ databases">
        <authorList>
            <person name="Magalhaes I.L.F."/>
            <person name="Oliveira U."/>
            <person name="Santos F.R."/>
            <person name="Vidigal T.H.D.A."/>
            <person name="Brescovit A.D."/>
            <person name="Santos A.J."/>
        </authorList>
    </citation>
    <scope>NUCLEOTIDE SEQUENCE [LARGE SCALE GENOMIC DNA]</scope>
</reference>
<comment type="subcellular location">
    <subcellularLocation>
        <location evidence="1">Endoplasmic reticulum membrane</location>
        <topology evidence="1">Multi-pass membrane protein</topology>
    </subcellularLocation>
</comment>
<feature type="transmembrane region" description="Helical" evidence="10">
    <location>
        <begin position="802"/>
        <end position="821"/>
    </location>
</feature>
<dbReference type="EMBL" id="CCYA01000276">
    <property type="protein sequence ID" value="CEH18698.1"/>
    <property type="molecule type" value="Genomic_DNA"/>
</dbReference>
<dbReference type="STRING" id="401625.A0A0N7LB87"/>
<proteinExistence type="inferred from homology"/>
<dbReference type="InterPro" id="IPR039529">
    <property type="entry name" value="PGAP1/BST1"/>
</dbReference>
<evidence type="ECO:0000256" key="7">
    <source>
        <dbReference type="ARBA" id="ARBA00022927"/>
    </source>
</evidence>
<keyword evidence="14" id="KW-1185">Reference proteome</keyword>
<feature type="domain" description="GPI inositol-deacylase transmembrane" evidence="12">
    <location>
        <begin position="640"/>
        <end position="722"/>
    </location>
</feature>
<dbReference type="PANTHER" id="PTHR15495:SF7">
    <property type="entry name" value="GPI INOSITOL-DEACYLASE"/>
    <property type="match status" value="1"/>
</dbReference>
<feature type="transmembrane region" description="Helical" evidence="10">
    <location>
        <begin position="648"/>
        <end position="672"/>
    </location>
</feature>
<evidence type="ECO:0000256" key="2">
    <source>
        <dbReference type="ARBA" id="ARBA00006931"/>
    </source>
</evidence>
<dbReference type="AlphaFoldDB" id="A0A0N7LB87"/>
<dbReference type="Pfam" id="PF07819">
    <property type="entry name" value="PGAP1"/>
    <property type="match status" value="1"/>
</dbReference>
<evidence type="ECO:0000256" key="5">
    <source>
        <dbReference type="ARBA" id="ARBA00022801"/>
    </source>
</evidence>
<keyword evidence="8 10" id="KW-1133">Transmembrane helix</keyword>
<dbReference type="InterPro" id="IPR012908">
    <property type="entry name" value="PGAP1-ab_dom-like"/>
</dbReference>
<comment type="similarity">
    <text evidence="2 10">Belongs to the GPI inositol-deacylase family.</text>
</comment>
<dbReference type="GO" id="GO:0050185">
    <property type="term" value="F:phosphatidylinositol deacylase activity"/>
    <property type="evidence" value="ECO:0007669"/>
    <property type="project" value="TreeGrafter"/>
</dbReference>
<evidence type="ECO:0000256" key="3">
    <source>
        <dbReference type="ARBA" id="ARBA00022448"/>
    </source>
</evidence>
<dbReference type="InterPro" id="IPR029058">
    <property type="entry name" value="AB_hydrolase_fold"/>
</dbReference>
<keyword evidence="5 10" id="KW-0378">Hydrolase</keyword>
<dbReference type="InterPro" id="IPR056824">
    <property type="entry name" value="PGAP1_TMD"/>
</dbReference>
<dbReference type="EC" id="3.1.-.-" evidence="10"/>
<evidence type="ECO:0000256" key="9">
    <source>
        <dbReference type="ARBA" id="ARBA00023136"/>
    </source>
</evidence>
<name>A0A0N7LB87_9BASI</name>
<feature type="domain" description="GPI inositol-deacylase transmembrane" evidence="12">
    <location>
        <begin position="724"/>
        <end position="812"/>
    </location>
</feature>
<comment type="caution">
    <text evidence="10">Lacks conserved residue(s) required for the propagation of feature annotation.</text>
</comment>
<dbReference type="GO" id="GO:0015031">
    <property type="term" value="P:protein transport"/>
    <property type="evidence" value="ECO:0007669"/>
    <property type="project" value="UniProtKB-KW"/>
</dbReference>
<dbReference type="SUPFAM" id="SSF53474">
    <property type="entry name" value="alpha/beta-Hydrolases"/>
    <property type="match status" value="1"/>
</dbReference>
<dbReference type="GO" id="GO:0005789">
    <property type="term" value="C:endoplasmic reticulum membrane"/>
    <property type="evidence" value="ECO:0007669"/>
    <property type="project" value="UniProtKB-SubCell"/>
</dbReference>
<evidence type="ECO:0000256" key="1">
    <source>
        <dbReference type="ARBA" id="ARBA00004477"/>
    </source>
</evidence>
<dbReference type="PANTHER" id="PTHR15495">
    <property type="entry name" value="NEGATIVE REGULATOR OF VESICLE FORMATION-RELATED"/>
    <property type="match status" value="1"/>
</dbReference>
<evidence type="ECO:0000256" key="8">
    <source>
        <dbReference type="ARBA" id="ARBA00022989"/>
    </source>
</evidence>
<keyword evidence="6 10" id="KW-0256">Endoplasmic reticulum</keyword>
<keyword evidence="4 10" id="KW-0812">Transmembrane</keyword>
<feature type="transmembrane region" description="Helical" evidence="10">
    <location>
        <begin position="701"/>
        <end position="728"/>
    </location>
</feature>
<comment type="function">
    <text evidence="10">Involved in inositol deacylation of GPI-anchored proteins which plays important roles in the quality control and ER-associated degradation of GPI-anchored proteins.</text>
</comment>
<keyword evidence="7 10" id="KW-0653">Protein transport</keyword>
<dbReference type="Proteomes" id="UP000054845">
    <property type="component" value="Unassembled WGS sequence"/>
</dbReference>
<accession>A0A0N7LB87</accession>
<evidence type="ECO:0000256" key="4">
    <source>
        <dbReference type="ARBA" id="ARBA00022692"/>
    </source>
</evidence>
<dbReference type="Pfam" id="PF25140">
    <property type="entry name" value="PGAP1_TMD"/>
    <property type="match status" value="2"/>
</dbReference>
<evidence type="ECO:0000259" key="11">
    <source>
        <dbReference type="Pfam" id="PF07819"/>
    </source>
</evidence>
<keyword evidence="3 10" id="KW-0813">Transport</keyword>
<keyword evidence="9 10" id="KW-0472">Membrane</keyword>
<dbReference type="Gene3D" id="3.40.50.1820">
    <property type="entry name" value="alpha/beta hydrolase"/>
    <property type="match status" value="1"/>
</dbReference>
<evidence type="ECO:0000313" key="13">
    <source>
        <dbReference type="EMBL" id="CEH18698.1"/>
    </source>
</evidence>
<evidence type="ECO:0000313" key="14">
    <source>
        <dbReference type="Proteomes" id="UP000054845"/>
    </source>
</evidence>
<protein>
    <recommendedName>
        <fullName evidence="10">GPI inositol-deacylase</fullName>
        <ecNumber evidence="10">3.1.-.-</ecNumber>
    </recommendedName>
</protein>
<evidence type="ECO:0000256" key="6">
    <source>
        <dbReference type="ARBA" id="ARBA00022824"/>
    </source>
</evidence>
<dbReference type="OrthoDB" id="348976at2759"/>
<dbReference type="GO" id="GO:0006505">
    <property type="term" value="P:GPI anchor metabolic process"/>
    <property type="evidence" value="ECO:0007669"/>
    <property type="project" value="TreeGrafter"/>
</dbReference>
<sequence length="849" mass="92901">MSRMWPSYIQYKVPSPSGLSAKYSLYLYRERGPDGLPWTEQASEPKGRPALFIPGNSGSHGQVRSVASWGHQEWRDGEWRGDASKGKEVDWWTIDFNEDFSAFHGPTLVEQAVYVNEVLSYLSSYFPKQPILLLGHSMGGVVARLSLLQPNHPVADSGGAPIVDTIVTLSSPHVYPPVPLDDSIESLYAPLRHQTLAAHANATPPLLISISGGLLDTQLPADPSSLSLSDFWPARARLDSFTSNMPALWSSVDHLAMMWCDQLRRKVARGALLDTDASSSRSSEQGLSRRRELWRRAFGLAPDTFSDVELLAHLPPAVLRSSMTDSEDRGAQLYTVPVAVNSEQYPDFDLLTTLSVGADPSSFRPMQQDAELEVELCKKDLAQPGGAGLSCQRLPSSAYGLLPPSPIARHEEPDQCPRPFPAAETHYEIPGVGTTHLRLSGSLLKSQNIDAVRIHQAQSEQGKGWWRAGWGFKSQAHKDGTLPLASLANTLQSRAQLGTTIQSPVLRAAFSALFDNSLLAFKLTFTLSSRCSQGRMSFAPFARVLNPVTGDAAWFVSLWSSSQITLEREFALHGSSPFIDSPQRGLQLEVFYDQNGCDVKQTAGALGPFEEVKIYTDWKASAGHAAILDLSLGLGHLPIAYSLVLGPALLLLSHSACLVVAVLSWCCIAVSARLARAFRVHRTLDWGPAPSSKVTFKERSWIGVAVLGVTVILLLPYQFAFLATPVLLVWARNLGAGWVAPLGGPDHNVLRVAPVLILAQIITSGRSIERGWAWWEKAATATLMKALAVYTLAYGIRHAYQLYTIAVLGVFVSMLLIHVWSRYRISRGSLRSSAPVEMSSGRGQYERLQ</sequence>
<evidence type="ECO:0000256" key="10">
    <source>
        <dbReference type="RuleBase" id="RU365011"/>
    </source>
</evidence>
<dbReference type="GO" id="GO:0006888">
    <property type="term" value="P:endoplasmic reticulum to Golgi vesicle-mediated transport"/>
    <property type="evidence" value="ECO:0007669"/>
    <property type="project" value="TreeGrafter"/>
</dbReference>
<organism evidence="13 14">
    <name type="scientific">Ceraceosorus bombacis</name>
    <dbReference type="NCBI Taxonomy" id="401625"/>
    <lineage>
        <taxon>Eukaryota</taxon>
        <taxon>Fungi</taxon>
        <taxon>Dikarya</taxon>
        <taxon>Basidiomycota</taxon>
        <taxon>Ustilaginomycotina</taxon>
        <taxon>Exobasidiomycetes</taxon>
        <taxon>Ceraceosorales</taxon>
        <taxon>Ceraceosoraceae</taxon>
        <taxon>Ceraceosorus</taxon>
    </lineage>
</organism>